<dbReference type="SUPFAM" id="SSF51735">
    <property type="entry name" value="NAD(P)-binding Rossmann-fold domains"/>
    <property type="match status" value="1"/>
</dbReference>
<dbReference type="Pfam" id="PF01408">
    <property type="entry name" value="GFO_IDH_MocA"/>
    <property type="match status" value="1"/>
</dbReference>
<accession>A0A840TJ01</accession>
<feature type="domain" description="Gfo/Idh/MocA-like oxidoreductase bacterial type C-terminal" evidence="3">
    <location>
        <begin position="203"/>
        <end position="442"/>
    </location>
</feature>
<dbReference type="InterPro" id="IPR000683">
    <property type="entry name" value="Gfo/Idh/MocA-like_OxRdtase_N"/>
</dbReference>
<dbReference type="Pfam" id="PF19051">
    <property type="entry name" value="GFO_IDH_MocA_C2"/>
    <property type="match status" value="1"/>
</dbReference>
<protein>
    <submittedName>
        <fullName evidence="4">Putative dehydrogenase</fullName>
    </submittedName>
</protein>
<dbReference type="SUPFAM" id="SSF55347">
    <property type="entry name" value="Glyceraldehyde-3-phosphate dehydrogenase-like, C-terminal domain"/>
    <property type="match status" value="1"/>
</dbReference>
<gene>
    <name evidence="4" type="ORF">HNQ92_001477</name>
</gene>
<dbReference type="InterPro" id="IPR036291">
    <property type="entry name" value="NAD(P)-bd_dom_sf"/>
</dbReference>
<reference evidence="4 5" key="1">
    <citation type="submission" date="2020-08" db="EMBL/GenBank/DDBJ databases">
        <title>Genomic Encyclopedia of Type Strains, Phase IV (KMG-IV): sequencing the most valuable type-strain genomes for metagenomic binning, comparative biology and taxonomic classification.</title>
        <authorList>
            <person name="Goeker M."/>
        </authorList>
    </citation>
    <scope>NUCLEOTIDE SEQUENCE [LARGE SCALE GENOMIC DNA]</scope>
    <source>
        <strain evidence="4 5">DSM 105074</strain>
    </source>
</reference>
<evidence type="ECO:0000313" key="5">
    <source>
        <dbReference type="Proteomes" id="UP000557307"/>
    </source>
</evidence>
<evidence type="ECO:0000259" key="2">
    <source>
        <dbReference type="Pfam" id="PF01408"/>
    </source>
</evidence>
<name>A0A840TJ01_9BACT</name>
<feature type="chain" id="PRO_5032402352" evidence="1">
    <location>
        <begin position="26"/>
        <end position="452"/>
    </location>
</feature>
<dbReference type="EMBL" id="JACHGF010000002">
    <property type="protein sequence ID" value="MBB5283351.1"/>
    <property type="molecule type" value="Genomic_DNA"/>
</dbReference>
<dbReference type="Gene3D" id="3.30.360.10">
    <property type="entry name" value="Dihydrodipicolinate Reductase, domain 2"/>
    <property type="match status" value="1"/>
</dbReference>
<dbReference type="PROSITE" id="PS51318">
    <property type="entry name" value="TAT"/>
    <property type="match status" value="1"/>
</dbReference>
<proteinExistence type="predicted"/>
<dbReference type="AlphaFoldDB" id="A0A840TJ01"/>
<comment type="caution">
    <text evidence="4">The sequence shown here is derived from an EMBL/GenBank/DDBJ whole genome shotgun (WGS) entry which is preliminary data.</text>
</comment>
<dbReference type="GO" id="GO:0000166">
    <property type="term" value="F:nucleotide binding"/>
    <property type="evidence" value="ECO:0007669"/>
    <property type="project" value="InterPro"/>
</dbReference>
<evidence type="ECO:0000313" key="4">
    <source>
        <dbReference type="EMBL" id="MBB5283351.1"/>
    </source>
</evidence>
<sequence length="452" mass="50385">MKNNRRKFIKDLALGTAGIAASSMAQGMSVSGMSARSYAKIIGSNDRIHVAIAGLGRRYGAFVEGIVTKENNVELVYLCDVMKKQLDAAGKNFSKKLAYTPKFENDIRKVLEDQKVDALFNSTPDHWHTPGACMAMQAGKHVYVEKPCSHNPHEGELLVSFQKKYNKVVQMGNQQRSAPESIEIVNEIHKGIIGKAYKAVAFYASGRGEVPMPQKAAVPAGLDWELFQGPAPRKEYMHDTWDYNWHWYGWDYGTAEAGNNATHELDVARWALQESYPEHVMVEAEKRYFPNDGWTMYDTMEATFTFPGNKIIKWDGQSRNAYGTYGSDRGTVIYGTEGTVFVNRNGYKLFDRAGKQIKDSKAKGNEAGTALGGGGDMSTLHVVNFFDGIRGKAKLNSPIDEGAKSTHLCHLANIASRTGKSFKVDVKTGRINDREAMKLWRRDYAPGWEPKV</sequence>
<feature type="signal peptide" evidence="1">
    <location>
        <begin position="1"/>
        <end position="25"/>
    </location>
</feature>
<dbReference type="Proteomes" id="UP000557307">
    <property type="component" value="Unassembled WGS sequence"/>
</dbReference>
<dbReference type="PANTHER" id="PTHR43818:SF5">
    <property type="entry name" value="OXIDOREDUCTASE FAMILY PROTEIN"/>
    <property type="match status" value="1"/>
</dbReference>
<dbReference type="Gene3D" id="3.40.50.720">
    <property type="entry name" value="NAD(P)-binding Rossmann-like Domain"/>
    <property type="match status" value="1"/>
</dbReference>
<evidence type="ECO:0000256" key="1">
    <source>
        <dbReference type="SAM" id="SignalP"/>
    </source>
</evidence>
<organism evidence="4 5">
    <name type="scientific">Rhabdobacter roseus</name>
    <dbReference type="NCBI Taxonomy" id="1655419"/>
    <lineage>
        <taxon>Bacteria</taxon>
        <taxon>Pseudomonadati</taxon>
        <taxon>Bacteroidota</taxon>
        <taxon>Cytophagia</taxon>
        <taxon>Cytophagales</taxon>
        <taxon>Cytophagaceae</taxon>
        <taxon>Rhabdobacter</taxon>
    </lineage>
</organism>
<dbReference type="RefSeq" id="WP_184172671.1">
    <property type="nucleotide sequence ID" value="NZ_JACHGF010000002.1"/>
</dbReference>
<dbReference type="InterPro" id="IPR006311">
    <property type="entry name" value="TAT_signal"/>
</dbReference>
<evidence type="ECO:0000259" key="3">
    <source>
        <dbReference type="Pfam" id="PF19051"/>
    </source>
</evidence>
<dbReference type="InterPro" id="IPR043906">
    <property type="entry name" value="Gfo/Idh/MocA_OxRdtase_bact_C"/>
</dbReference>
<feature type="domain" description="Gfo/Idh/MocA-like oxidoreductase N-terminal" evidence="2">
    <location>
        <begin position="48"/>
        <end position="172"/>
    </location>
</feature>
<dbReference type="InterPro" id="IPR050463">
    <property type="entry name" value="Gfo/Idh/MocA_oxidrdct_glycsds"/>
</dbReference>
<keyword evidence="5" id="KW-1185">Reference proteome</keyword>
<dbReference type="PANTHER" id="PTHR43818">
    <property type="entry name" value="BCDNA.GH03377"/>
    <property type="match status" value="1"/>
</dbReference>
<keyword evidence="1" id="KW-0732">Signal</keyword>